<organism evidence="2 3">
    <name type="scientific">Sediminihabitans luteus</name>
    <dbReference type="NCBI Taxonomy" id="1138585"/>
    <lineage>
        <taxon>Bacteria</taxon>
        <taxon>Bacillati</taxon>
        <taxon>Actinomycetota</taxon>
        <taxon>Actinomycetes</taxon>
        <taxon>Micrococcales</taxon>
        <taxon>Cellulomonadaceae</taxon>
        <taxon>Sediminihabitans</taxon>
    </lineage>
</organism>
<dbReference type="InterPro" id="IPR036388">
    <property type="entry name" value="WH-like_DNA-bd_sf"/>
</dbReference>
<dbReference type="OrthoDB" id="4426778at2"/>
<dbReference type="GO" id="GO:0004803">
    <property type="term" value="F:transposase activity"/>
    <property type="evidence" value="ECO:0007669"/>
    <property type="project" value="InterPro"/>
</dbReference>
<gene>
    <name evidence="2" type="ORF">CLV28_0271</name>
</gene>
<reference evidence="2 3" key="1">
    <citation type="submission" date="2017-11" db="EMBL/GenBank/DDBJ databases">
        <title>Genomic Encyclopedia of Archaeal and Bacterial Type Strains, Phase II (KMG-II): From Individual Species to Whole Genera.</title>
        <authorList>
            <person name="Goeker M."/>
        </authorList>
    </citation>
    <scope>NUCLEOTIDE SEQUENCE [LARGE SCALE GENOMIC DNA]</scope>
    <source>
        <strain evidence="2 3">DSM 25478</strain>
    </source>
</reference>
<dbReference type="EMBL" id="PGFE01000001">
    <property type="protein sequence ID" value="PJJ77059.1"/>
    <property type="molecule type" value="Genomic_DNA"/>
</dbReference>
<dbReference type="GO" id="GO:0003677">
    <property type="term" value="F:DNA binding"/>
    <property type="evidence" value="ECO:0007669"/>
    <property type="project" value="InterPro"/>
</dbReference>
<feature type="coiled-coil region" evidence="1">
    <location>
        <begin position="63"/>
        <end position="90"/>
    </location>
</feature>
<dbReference type="AlphaFoldDB" id="A0A2M9CYQ1"/>
<evidence type="ECO:0000313" key="2">
    <source>
        <dbReference type="EMBL" id="PJJ77059.1"/>
    </source>
</evidence>
<keyword evidence="1" id="KW-0175">Coiled coil</keyword>
<protein>
    <submittedName>
        <fullName evidence="2">Transposase</fullName>
    </submittedName>
</protein>
<dbReference type="RefSeq" id="WP_100421507.1">
    <property type="nucleotide sequence ID" value="NZ_BOOX01000016.1"/>
</dbReference>
<dbReference type="InterPro" id="IPR009057">
    <property type="entry name" value="Homeodomain-like_sf"/>
</dbReference>
<dbReference type="Proteomes" id="UP000231693">
    <property type="component" value="Unassembled WGS sequence"/>
</dbReference>
<evidence type="ECO:0000256" key="1">
    <source>
        <dbReference type="SAM" id="Coils"/>
    </source>
</evidence>
<proteinExistence type="predicted"/>
<evidence type="ECO:0000313" key="3">
    <source>
        <dbReference type="Proteomes" id="UP000231693"/>
    </source>
</evidence>
<name>A0A2M9CYQ1_9CELL</name>
<sequence>MPKKIDPELRARAVRLLREHNGECQNVTAASIAVAKQLGVSQESVRRWVTQAAVDGGTRPGVSTEELAEIRRLKAENKRLRESNEIVKAASNPPVHTPSRRAVRFVDRALAVARVPGERTGGGVTTTGSDQYARVTTLDWQDRTVHLQATNVRHALVQAPA</sequence>
<dbReference type="InterPro" id="IPR002514">
    <property type="entry name" value="Transposase_8"/>
</dbReference>
<dbReference type="SUPFAM" id="SSF46689">
    <property type="entry name" value="Homeodomain-like"/>
    <property type="match status" value="1"/>
</dbReference>
<comment type="caution">
    <text evidence="2">The sequence shown here is derived from an EMBL/GenBank/DDBJ whole genome shotgun (WGS) entry which is preliminary data.</text>
</comment>
<dbReference type="Gene3D" id="1.10.10.10">
    <property type="entry name" value="Winged helix-like DNA-binding domain superfamily/Winged helix DNA-binding domain"/>
    <property type="match status" value="1"/>
</dbReference>
<dbReference type="Pfam" id="PF01527">
    <property type="entry name" value="HTH_Tnp_1"/>
    <property type="match status" value="1"/>
</dbReference>
<dbReference type="GO" id="GO:0006313">
    <property type="term" value="P:DNA transposition"/>
    <property type="evidence" value="ECO:0007669"/>
    <property type="project" value="InterPro"/>
</dbReference>
<keyword evidence="3" id="KW-1185">Reference proteome</keyword>
<accession>A0A2M9CYQ1</accession>